<dbReference type="Pfam" id="PF23746">
    <property type="entry name" value="Gp41_Mu"/>
    <property type="match status" value="1"/>
</dbReference>
<dbReference type="InterPro" id="IPR056974">
    <property type="entry name" value="Tail_Gp41-like"/>
</dbReference>
<sequence>MARVTFQLIHGIPGKGSDEQSLLYREVGLRELTSADLIDAQLDAEKVVVQNGKAVAYTSDVLYGLNLLCRQVEYIGEIQGPLPLPLLKKLHVDDFGLLQSKAQELDMALAEALAERGRSNSAG</sequence>
<protein>
    <submittedName>
        <fullName evidence="1">Phage tail assembly protein</fullName>
    </submittedName>
</protein>
<proteinExistence type="predicted"/>
<dbReference type="Proteomes" id="UP001168216">
    <property type="component" value="Unassembled WGS sequence"/>
</dbReference>
<reference evidence="1" key="1">
    <citation type="submission" date="2023-08" db="EMBL/GenBank/DDBJ databases">
        <title>WGS of Aeromonas isolates.</title>
        <authorList>
            <person name="Lee H."/>
        </authorList>
    </citation>
    <scope>NUCLEOTIDE SEQUENCE</scope>
    <source>
        <strain evidence="1">SL22</strain>
    </source>
</reference>
<evidence type="ECO:0000313" key="1">
    <source>
        <dbReference type="EMBL" id="MDM5141740.1"/>
    </source>
</evidence>
<dbReference type="EMBL" id="JAOPLV010000010">
    <property type="protein sequence ID" value="MDM5141740.1"/>
    <property type="molecule type" value="Genomic_DNA"/>
</dbReference>
<organism evidence="1 2">
    <name type="scientific">Aeromonas bestiarum</name>
    <dbReference type="NCBI Taxonomy" id="105751"/>
    <lineage>
        <taxon>Bacteria</taxon>
        <taxon>Pseudomonadati</taxon>
        <taxon>Pseudomonadota</taxon>
        <taxon>Gammaproteobacteria</taxon>
        <taxon>Aeromonadales</taxon>
        <taxon>Aeromonadaceae</taxon>
        <taxon>Aeromonas</taxon>
    </lineage>
</organism>
<accession>A0AAW7I4B2</accession>
<comment type="caution">
    <text evidence="1">The sequence shown here is derived from an EMBL/GenBank/DDBJ whole genome shotgun (WGS) entry which is preliminary data.</text>
</comment>
<gene>
    <name evidence="1" type="ORF">OB959_18380</name>
</gene>
<dbReference type="RefSeq" id="WP_290022727.1">
    <property type="nucleotide sequence ID" value="NZ_JAOPLV010000010.1"/>
</dbReference>
<name>A0AAW7I4B2_9GAMM</name>
<dbReference type="AlphaFoldDB" id="A0AAW7I4B2"/>
<evidence type="ECO:0000313" key="2">
    <source>
        <dbReference type="Proteomes" id="UP001168216"/>
    </source>
</evidence>